<accession>A0ABV8SLP4</accession>
<evidence type="ECO:0000313" key="2">
    <source>
        <dbReference type="Proteomes" id="UP001595904"/>
    </source>
</evidence>
<dbReference type="Proteomes" id="UP001595904">
    <property type="component" value="Unassembled WGS sequence"/>
</dbReference>
<keyword evidence="2" id="KW-1185">Reference proteome</keyword>
<dbReference type="InterPro" id="IPR031009">
    <property type="entry name" value="Tcm_partner"/>
</dbReference>
<proteinExistence type="predicted"/>
<sequence>MVDSKQLSFADVESWEVPPISGNSVEIGSLPSPIWTETKAQLIQNYLRLFLFITKHGVYIDGFSGPQDPDNPDSWAAKLVLELTPPWMKSFFLCELNRASYERLVSMVSAQPRISGRHVNHNQGDFNEWVDRVLASGSITASTATFALLDQRSTECDWATVRKLAEHKQNSTKIELFYFFPTGWIHRAISETRDKSKLDAWWGDDGWAQVEELTQDQAASLFLRKIQGLGYRDVKSWPISSREGGAGRTMYHMIHATDHLEAPKLMYRAYRNLIGGVPAGEQIVIDFGAS</sequence>
<protein>
    <submittedName>
        <fullName evidence="1">Three-Cys-motif partner protein TcmP</fullName>
    </submittedName>
</protein>
<gene>
    <name evidence="1" type="primary">tcmP</name>
    <name evidence="1" type="ORF">ACFPN2_04100</name>
</gene>
<comment type="caution">
    <text evidence="1">The sequence shown here is derived from an EMBL/GenBank/DDBJ whole genome shotgun (WGS) entry which is preliminary data.</text>
</comment>
<dbReference type="RefSeq" id="WP_380595235.1">
    <property type="nucleotide sequence ID" value="NZ_JBHSDU010000001.1"/>
</dbReference>
<reference evidence="2" key="1">
    <citation type="journal article" date="2019" name="Int. J. Syst. Evol. Microbiol.">
        <title>The Global Catalogue of Microorganisms (GCM) 10K type strain sequencing project: providing services to taxonomists for standard genome sequencing and annotation.</title>
        <authorList>
            <consortium name="The Broad Institute Genomics Platform"/>
            <consortium name="The Broad Institute Genome Sequencing Center for Infectious Disease"/>
            <person name="Wu L."/>
            <person name="Ma J."/>
        </authorList>
    </citation>
    <scope>NUCLEOTIDE SEQUENCE [LARGE SCALE GENOMIC DNA]</scope>
    <source>
        <strain evidence="2">CGMCC 1.10759</strain>
    </source>
</reference>
<organism evidence="1 2">
    <name type="scientific">Steroidobacter flavus</name>
    <dbReference type="NCBI Taxonomy" id="1842136"/>
    <lineage>
        <taxon>Bacteria</taxon>
        <taxon>Pseudomonadati</taxon>
        <taxon>Pseudomonadota</taxon>
        <taxon>Gammaproteobacteria</taxon>
        <taxon>Steroidobacterales</taxon>
        <taxon>Steroidobacteraceae</taxon>
        <taxon>Steroidobacter</taxon>
    </lineage>
</organism>
<name>A0ABV8SLP4_9GAMM</name>
<evidence type="ECO:0000313" key="1">
    <source>
        <dbReference type="EMBL" id="MFC4308255.1"/>
    </source>
</evidence>
<dbReference type="NCBIfam" id="TIGR04474">
    <property type="entry name" value="tcm_partner"/>
    <property type="match status" value="1"/>
</dbReference>
<dbReference type="EMBL" id="JBHSDU010000001">
    <property type="protein sequence ID" value="MFC4308255.1"/>
    <property type="molecule type" value="Genomic_DNA"/>
</dbReference>